<dbReference type="RefSeq" id="WP_323581194.1">
    <property type="nucleotide sequence ID" value="NZ_JAYGOJ010000298.1"/>
</dbReference>
<accession>A0ABU5WDA1</accession>
<dbReference type="Pfam" id="PF07510">
    <property type="entry name" value="GmrSD_C"/>
    <property type="match status" value="1"/>
</dbReference>
<sequence>MSDEMITLLSVGKLLGNTPPEEQVSYLIPMYQRNYAWEEAEIIQLIEDVLDYQPKRKRYYIGSLVVSAREREADRAIYEVIDGQQRLTTLSLLVTYLRNQGRSLGVELDWYRQPNIDFECREHSRQTLSALFNGQLEGNPPQLTGMTEINDAILRGYRIIHNVLRNKLKARNISPIEFSDYLLNRVEILRVGVPPKTDLNHYFEVMNSRGEQLVKHEVLKARLLAVMNQIPDPVEKACSEYALHKVWDACANIDKYVQAGFTTSERSKLFGQEWHQLRVDSFDALSELLGDGQAAVMDRPISLSLEALIQQPVGKHTEQLDDDGAKRFHSVINFPNFLLHVLRVLLKQDIPLDDKRLLDTFDDYLLRGNPTQGVIGKAQAIEGTKAFTFALLRCKHLFDSYVIKREYAANKTGWSLKSYKKDSGGSTDYPKSFSNEKGENDINQQLAMLLAAFHVSAPTMVYKHWLNAALHWLFNHAQQPIQAADYLVYLESVAKRFVFDRFLADTGADYFDMIYRQEDLPQTVQEQIDRNMVRQRLCYGQIENNLVFNFLDYLLWQRNRRAANKDSTIANFQFTSRSSVEHYYPQHPRGGKLWPSEHLNAFGNLCLISHEKNSRLSDYLPKAKQEHYAGGVIDSIKQYLMMESDDWHIEAMKRHEDEMLDVLLHALPCDQT</sequence>
<feature type="domain" description="GmrSD restriction endonucleases N-terminal" evidence="1">
    <location>
        <begin position="24"/>
        <end position="224"/>
    </location>
</feature>
<dbReference type="Pfam" id="PF03235">
    <property type="entry name" value="GmrSD_N"/>
    <property type="match status" value="1"/>
</dbReference>
<dbReference type="InterPro" id="IPR004919">
    <property type="entry name" value="GmrSD_N"/>
</dbReference>
<feature type="domain" description="GmrSD restriction endonucleases C-terminal" evidence="2">
    <location>
        <begin position="550"/>
        <end position="661"/>
    </location>
</feature>
<dbReference type="EMBL" id="JAYGOJ010000298">
    <property type="protein sequence ID" value="MEA9438860.1"/>
    <property type="molecule type" value="Genomic_DNA"/>
</dbReference>
<dbReference type="Proteomes" id="UP001304847">
    <property type="component" value="Unassembled WGS sequence"/>
</dbReference>
<keyword evidence="4" id="KW-1185">Reference proteome</keyword>
<dbReference type="PANTHER" id="PTHR35149:SF1">
    <property type="entry name" value="DUF5655 DOMAIN-CONTAINING PROTEIN"/>
    <property type="match status" value="1"/>
</dbReference>
<name>A0ABU5WDA1_AERCA</name>
<protein>
    <submittedName>
        <fullName evidence="3">DUF262 domain-containing protein</fullName>
    </submittedName>
</protein>
<comment type="caution">
    <text evidence="3">The sequence shown here is derived from an EMBL/GenBank/DDBJ whole genome shotgun (WGS) entry which is preliminary data.</text>
</comment>
<evidence type="ECO:0000313" key="4">
    <source>
        <dbReference type="Proteomes" id="UP001304847"/>
    </source>
</evidence>
<evidence type="ECO:0000259" key="2">
    <source>
        <dbReference type="Pfam" id="PF07510"/>
    </source>
</evidence>
<dbReference type="InterPro" id="IPR011089">
    <property type="entry name" value="GmrSD_C"/>
</dbReference>
<gene>
    <name evidence="3" type="ORF">VCX44_24515</name>
</gene>
<organism evidence="3 4">
    <name type="scientific">Aeromonas caviae</name>
    <name type="common">Aeromonas punctata</name>
    <dbReference type="NCBI Taxonomy" id="648"/>
    <lineage>
        <taxon>Bacteria</taxon>
        <taxon>Pseudomonadati</taxon>
        <taxon>Pseudomonadota</taxon>
        <taxon>Gammaproteobacteria</taxon>
        <taxon>Aeromonadales</taxon>
        <taxon>Aeromonadaceae</taxon>
        <taxon>Aeromonas</taxon>
    </lineage>
</organism>
<proteinExistence type="predicted"/>
<reference evidence="3 4" key="1">
    <citation type="submission" date="2023-12" db="EMBL/GenBank/DDBJ databases">
        <title>Characterization of antibiotic resistance in Aeromonas spp. in hospital effluent.</title>
        <authorList>
            <person name="Negoseki B.R.S."/>
            <person name="Krul D."/>
            <person name="Siqueira A.C."/>
            <person name="Almeida M."/>
            <person name="Mesa D."/>
            <person name="Conte D."/>
            <person name="Dalla-Costa L.M."/>
        </authorList>
    </citation>
    <scope>NUCLEOTIDE SEQUENCE [LARGE SCALE GENOMIC DNA]</scope>
    <source>
        <strain evidence="3 4">36v</strain>
    </source>
</reference>
<evidence type="ECO:0000313" key="3">
    <source>
        <dbReference type="EMBL" id="MEA9438860.1"/>
    </source>
</evidence>
<dbReference type="PANTHER" id="PTHR35149">
    <property type="entry name" value="SLL5132 PROTEIN"/>
    <property type="match status" value="1"/>
</dbReference>
<evidence type="ECO:0000259" key="1">
    <source>
        <dbReference type="Pfam" id="PF03235"/>
    </source>
</evidence>